<gene>
    <name evidence="2" type="ORF">P154DRAFT_357450</name>
</gene>
<evidence type="ECO:0000313" key="2">
    <source>
        <dbReference type="EMBL" id="KAF2005302.1"/>
    </source>
</evidence>
<dbReference type="OrthoDB" id="10612867at2759"/>
<evidence type="ECO:0000256" key="1">
    <source>
        <dbReference type="SAM" id="MobiDB-lite"/>
    </source>
</evidence>
<feature type="region of interest" description="Disordered" evidence="1">
    <location>
        <begin position="1"/>
        <end position="21"/>
    </location>
</feature>
<dbReference type="EMBL" id="ML977564">
    <property type="protein sequence ID" value="KAF2005302.1"/>
    <property type="molecule type" value="Genomic_DNA"/>
</dbReference>
<protein>
    <submittedName>
        <fullName evidence="2">Uncharacterized protein</fullName>
    </submittedName>
</protein>
<name>A0A6A5WUC6_9PLEO</name>
<proteinExistence type="predicted"/>
<reference evidence="2" key="1">
    <citation type="journal article" date="2020" name="Stud. Mycol.">
        <title>101 Dothideomycetes genomes: a test case for predicting lifestyles and emergence of pathogens.</title>
        <authorList>
            <person name="Haridas S."/>
            <person name="Albert R."/>
            <person name="Binder M."/>
            <person name="Bloem J."/>
            <person name="Labutti K."/>
            <person name="Salamov A."/>
            <person name="Andreopoulos B."/>
            <person name="Baker S."/>
            <person name="Barry K."/>
            <person name="Bills G."/>
            <person name="Bluhm B."/>
            <person name="Cannon C."/>
            <person name="Castanera R."/>
            <person name="Culley D."/>
            <person name="Daum C."/>
            <person name="Ezra D."/>
            <person name="Gonzalez J."/>
            <person name="Henrissat B."/>
            <person name="Kuo A."/>
            <person name="Liang C."/>
            <person name="Lipzen A."/>
            <person name="Lutzoni F."/>
            <person name="Magnuson J."/>
            <person name="Mondo S."/>
            <person name="Nolan M."/>
            <person name="Ohm R."/>
            <person name="Pangilinan J."/>
            <person name="Park H.-J."/>
            <person name="Ramirez L."/>
            <person name="Alfaro M."/>
            <person name="Sun H."/>
            <person name="Tritt A."/>
            <person name="Yoshinaga Y."/>
            <person name="Zwiers L.-H."/>
            <person name="Turgeon B."/>
            <person name="Goodwin S."/>
            <person name="Spatafora J."/>
            <person name="Crous P."/>
            <person name="Grigoriev I."/>
        </authorList>
    </citation>
    <scope>NUCLEOTIDE SEQUENCE</scope>
    <source>
        <strain evidence="2">CBS 123094</strain>
    </source>
</reference>
<accession>A0A6A5WUC6</accession>
<dbReference type="AlphaFoldDB" id="A0A6A5WUC6"/>
<keyword evidence="3" id="KW-1185">Reference proteome</keyword>
<evidence type="ECO:0000313" key="3">
    <source>
        <dbReference type="Proteomes" id="UP000799779"/>
    </source>
</evidence>
<dbReference type="Proteomes" id="UP000799779">
    <property type="component" value="Unassembled WGS sequence"/>
</dbReference>
<feature type="compositionally biased region" description="Low complexity" evidence="1">
    <location>
        <begin position="1"/>
        <end position="19"/>
    </location>
</feature>
<organism evidence="2 3">
    <name type="scientific">Amniculicola lignicola CBS 123094</name>
    <dbReference type="NCBI Taxonomy" id="1392246"/>
    <lineage>
        <taxon>Eukaryota</taxon>
        <taxon>Fungi</taxon>
        <taxon>Dikarya</taxon>
        <taxon>Ascomycota</taxon>
        <taxon>Pezizomycotina</taxon>
        <taxon>Dothideomycetes</taxon>
        <taxon>Pleosporomycetidae</taxon>
        <taxon>Pleosporales</taxon>
        <taxon>Amniculicolaceae</taxon>
        <taxon>Amniculicola</taxon>
    </lineage>
</organism>
<sequence length="81" mass="8942">MRPCSASTSLLAKSTSTGLGMAGRPRVWEQYMMQGVLKHWGEYWREVESSGEQWRAVESSGERTGHVQQISTLGGWAGGLK</sequence>